<evidence type="ECO:0000256" key="1">
    <source>
        <dbReference type="ARBA" id="ARBA00010613"/>
    </source>
</evidence>
<evidence type="ECO:0000313" key="6">
    <source>
        <dbReference type="Proteomes" id="UP000051497"/>
    </source>
</evidence>
<dbReference type="InterPro" id="IPR003010">
    <property type="entry name" value="C-N_Hydrolase"/>
</dbReference>
<dbReference type="EMBL" id="LKAJ02000001">
    <property type="protein sequence ID" value="MCS5710714.1"/>
    <property type="molecule type" value="Genomic_DNA"/>
</dbReference>
<dbReference type="Pfam" id="PF00795">
    <property type="entry name" value="CN_hydrolase"/>
    <property type="match status" value="1"/>
</dbReference>
<dbReference type="EC" id="3.5.1.111" evidence="4"/>
<evidence type="ECO:0000313" key="5">
    <source>
        <dbReference type="EMBL" id="MCS5710714.1"/>
    </source>
</evidence>
<reference evidence="5" key="2">
    <citation type="journal article" date="2016" name="Genome Announc.">
        <title>Draft Genome Sequences of Two Novel Amoeba-Resistant Intranuclear Bacteria, 'Candidatus Berkiella cookevillensis' and 'Candidatus Berkiella aquae'.</title>
        <authorList>
            <person name="Mehari Y.T."/>
            <person name="Arivett B.A."/>
            <person name="Farone A.L."/>
            <person name="Gunderson J.H."/>
            <person name="Farone M.B."/>
        </authorList>
    </citation>
    <scope>NUCLEOTIDE SEQUENCE</scope>
    <source>
        <strain evidence="5">HT99</strain>
    </source>
</reference>
<dbReference type="InterPro" id="IPR001110">
    <property type="entry name" value="UPF0012_CS"/>
</dbReference>
<evidence type="ECO:0000256" key="2">
    <source>
        <dbReference type="ARBA" id="ARBA00022801"/>
    </source>
</evidence>
<dbReference type="PROSITE" id="PS01227">
    <property type="entry name" value="UPF0012"/>
    <property type="match status" value="1"/>
</dbReference>
<dbReference type="Proteomes" id="UP000051497">
    <property type="component" value="Unassembled WGS sequence"/>
</dbReference>
<dbReference type="RefSeq" id="WP_075066803.1">
    <property type="nucleotide sequence ID" value="NZ_LKAJ02000001.1"/>
</dbReference>
<comment type="similarity">
    <text evidence="1">Belongs to the carbon-nitrogen hydrolase superfamily. NIT1/NIT2 family.</text>
</comment>
<feature type="domain" description="CN hydrolase" evidence="3">
    <location>
        <begin position="2"/>
        <end position="250"/>
    </location>
</feature>
<accession>A0A0Q9YLK4</accession>
<dbReference type="InterPro" id="IPR045254">
    <property type="entry name" value="Nit1/2_C-N_Hydrolase"/>
</dbReference>
<dbReference type="Gene3D" id="3.60.110.10">
    <property type="entry name" value="Carbon-nitrogen hydrolase"/>
    <property type="match status" value="1"/>
</dbReference>
<proteinExistence type="inferred from homology"/>
<dbReference type="EMBL" id="LKAJ01000009">
    <property type="protein sequence ID" value="KRG20697.1"/>
    <property type="molecule type" value="Genomic_DNA"/>
</dbReference>
<keyword evidence="2 4" id="KW-0378">Hydrolase</keyword>
<reference evidence="5" key="3">
    <citation type="submission" date="2021-06" db="EMBL/GenBank/DDBJ databases">
        <title>Genomic Description and Analysis of Intracellular Bacteria, Candidatus Berkiella cookevillensis and Candidatus Berkiella aquae.</title>
        <authorList>
            <person name="Kidane D.T."/>
            <person name="Mehari Y.T."/>
            <person name="Rice F.C."/>
            <person name="Arivett B.A."/>
            <person name="Farone A.L."/>
            <person name="Berk S.G."/>
            <person name="Farone M.B."/>
        </authorList>
    </citation>
    <scope>NUCLEOTIDE SEQUENCE</scope>
    <source>
        <strain evidence="5">HT99</strain>
    </source>
</reference>
<protein>
    <submittedName>
        <fullName evidence="4">2-oxoglutaramate amidase</fullName>
        <ecNumber evidence="4">3.5.1.111</ecNumber>
    </submittedName>
    <submittedName>
        <fullName evidence="5">Carbon-nitrogen hydrolase family protein</fullName>
    </submittedName>
</protein>
<dbReference type="CDD" id="cd07572">
    <property type="entry name" value="nit"/>
    <property type="match status" value="1"/>
</dbReference>
<gene>
    <name evidence="5" type="ORF">HT99x_004680</name>
    <name evidence="4" type="ORF">HT99x_02184</name>
</gene>
<keyword evidence="6" id="KW-1185">Reference proteome</keyword>
<evidence type="ECO:0000313" key="4">
    <source>
        <dbReference type="EMBL" id="KRG20697.1"/>
    </source>
</evidence>
<evidence type="ECO:0000259" key="3">
    <source>
        <dbReference type="PROSITE" id="PS50263"/>
    </source>
</evidence>
<dbReference type="PANTHER" id="PTHR23088:SF27">
    <property type="entry name" value="DEAMINATED GLUTATHIONE AMIDASE"/>
    <property type="match status" value="1"/>
</dbReference>
<dbReference type="AlphaFoldDB" id="A0A0Q9YLK4"/>
<dbReference type="PANTHER" id="PTHR23088">
    <property type="entry name" value="NITRILASE-RELATED"/>
    <property type="match status" value="1"/>
</dbReference>
<sequence>MTLIAAIQIASTNDIQHNLAKACAEIEKAALNGAKMAVLPEEFISLVLTPAEKLLMAENYLEGPIQKTLALTAKKNKIWIVGGTLPLLSDDEHKVYSSCLVWNDQGECVARYNKIHLFDVTVESGESYFESERIKAGNSMTVLETPFGKVGIAICYDLRFPELFRLMALNGAQIIVLPSAFTINTGKVHWEILIRARAIENLCYIIAPDQVGIRLSGHGTYGHTMIISPWGDILASLDDKEGTVMAQIDMTKMNNIREKFPALTHCRSFLMKELANLNDKVKP</sequence>
<reference evidence="4" key="1">
    <citation type="submission" date="2015-09" db="EMBL/GenBank/DDBJ databases">
        <title>Draft Genome Sequences of Two Novel Amoeba-resistant Intranuclear Bacteria, Candidatus Berkiella cookevillensis and Candidatus Berkiella aquae.</title>
        <authorList>
            <person name="Mehari Y.T."/>
            <person name="Arivett B.A."/>
            <person name="Farone A.L."/>
            <person name="Gunderson J.H."/>
            <person name="Farone M.B."/>
        </authorList>
    </citation>
    <scope>NUCLEOTIDE SEQUENCE [LARGE SCALE GENOMIC DNA]</scope>
    <source>
        <strain evidence="4">HT99</strain>
    </source>
</reference>
<dbReference type="InterPro" id="IPR036526">
    <property type="entry name" value="C-N_Hydrolase_sf"/>
</dbReference>
<organism evidence="4">
    <name type="scientific">Candidatus Berkiella aquae</name>
    <dbReference type="NCBI Taxonomy" id="295108"/>
    <lineage>
        <taxon>Bacteria</taxon>
        <taxon>Pseudomonadati</taxon>
        <taxon>Pseudomonadota</taxon>
        <taxon>Gammaproteobacteria</taxon>
        <taxon>Candidatus Berkiellales</taxon>
        <taxon>Candidatus Berkiellaceae</taxon>
        <taxon>Candidatus Berkiella</taxon>
    </lineage>
</organism>
<dbReference type="GO" id="GO:0106008">
    <property type="term" value="F:2-oxoglutaramate amidase activity"/>
    <property type="evidence" value="ECO:0007669"/>
    <property type="project" value="UniProtKB-EC"/>
</dbReference>
<dbReference type="SUPFAM" id="SSF56317">
    <property type="entry name" value="Carbon-nitrogen hydrolase"/>
    <property type="match status" value="1"/>
</dbReference>
<dbReference type="OrthoDB" id="9811121at2"/>
<name>A0A0Q9YLK4_9GAMM</name>
<comment type="caution">
    <text evidence="4">The sequence shown here is derived from an EMBL/GenBank/DDBJ whole genome shotgun (WGS) entry which is preliminary data.</text>
</comment>
<dbReference type="PROSITE" id="PS50263">
    <property type="entry name" value="CN_HYDROLASE"/>
    <property type="match status" value="1"/>
</dbReference>
<dbReference type="STRING" id="295108.HT99x_02184"/>